<dbReference type="Pfam" id="PF00619">
    <property type="entry name" value="CARD"/>
    <property type="match status" value="1"/>
</dbReference>
<keyword evidence="13" id="KW-0378">Hydrolase</keyword>
<evidence type="ECO:0000256" key="3">
    <source>
        <dbReference type="ARBA" id="ARBA00022574"/>
    </source>
</evidence>
<comment type="caution">
    <text evidence="13">The sequence shown here is derived from an EMBL/GenBank/DDBJ whole genome shotgun (WGS) entry which is preliminary data.</text>
</comment>
<evidence type="ECO:0000256" key="5">
    <source>
        <dbReference type="ARBA" id="ARBA00022737"/>
    </source>
</evidence>
<dbReference type="PANTHER" id="PTHR22845:SF5">
    <property type="entry name" value="APOPTOTIC PROTEASE-ACTIVATING FACTOR 1"/>
    <property type="match status" value="1"/>
</dbReference>
<dbReference type="GO" id="GO:0042981">
    <property type="term" value="P:regulation of apoptotic process"/>
    <property type="evidence" value="ECO:0007669"/>
    <property type="project" value="InterPro"/>
</dbReference>
<dbReference type="PROSITE" id="PS50294">
    <property type="entry name" value="WD_REPEATS_REGION"/>
    <property type="match status" value="7"/>
</dbReference>
<comment type="subcellular location">
    <subcellularLocation>
        <location evidence="1">Cytoplasm</location>
    </subcellularLocation>
</comment>
<keyword evidence="11" id="KW-1133">Transmembrane helix</keyword>
<keyword evidence="2" id="KW-0963">Cytoplasm</keyword>
<evidence type="ECO:0000313" key="13">
    <source>
        <dbReference type="EMBL" id="KAG0118528.1"/>
    </source>
</evidence>
<evidence type="ECO:0000256" key="8">
    <source>
        <dbReference type="ARBA" id="ARBA00073202"/>
    </source>
</evidence>
<dbReference type="InterPro" id="IPR036322">
    <property type="entry name" value="WD40_repeat_dom_sf"/>
</dbReference>
<accession>A0A835NMC6</accession>
<dbReference type="CDD" id="cd00200">
    <property type="entry name" value="WD40"/>
    <property type="match status" value="2"/>
</dbReference>
<dbReference type="FunFam" id="1.25.40.370:FF:000001">
    <property type="entry name" value="Apoptotic protease-activating factor 1"/>
    <property type="match status" value="1"/>
</dbReference>
<dbReference type="EMBL" id="JADDUC020000005">
    <property type="protein sequence ID" value="KAI1239033.1"/>
    <property type="molecule type" value="Genomic_DNA"/>
</dbReference>
<dbReference type="InterPro" id="IPR020472">
    <property type="entry name" value="WD40_PAC1"/>
</dbReference>
<dbReference type="GO" id="GO:0008233">
    <property type="term" value="F:peptidase activity"/>
    <property type="evidence" value="ECO:0007669"/>
    <property type="project" value="UniProtKB-KW"/>
</dbReference>
<evidence type="ECO:0000256" key="10">
    <source>
        <dbReference type="SAM" id="MobiDB-lite"/>
    </source>
</evidence>
<keyword evidence="13" id="KW-0645">Protease</keyword>
<dbReference type="InterPro" id="IPR015943">
    <property type="entry name" value="WD40/YVTN_repeat-like_dom_sf"/>
</dbReference>
<evidence type="ECO:0000256" key="4">
    <source>
        <dbReference type="ARBA" id="ARBA00022703"/>
    </source>
</evidence>
<keyword evidence="6" id="KW-0547">Nucleotide-binding</keyword>
<evidence type="ECO:0000256" key="1">
    <source>
        <dbReference type="ARBA" id="ARBA00004496"/>
    </source>
</evidence>
<dbReference type="InterPro" id="IPR011047">
    <property type="entry name" value="Quinoprotein_ADH-like_sf"/>
</dbReference>
<evidence type="ECO:0000256" key="6">
    <source>
        <dbReference type="ARBA" id="ARBA00022741"/>
    </source>
</evidence>
<dbReference type="GO" id="GO:0006508">
    <property type="term" value="P:proteolysis"/>
    <property type="evidence" value="ECO:0007669"/>
    <property type="project" value="UniProtKB-KW"/>
</dbReference>
<dbReference type="InterPro" id="IPR048975">
    <property type="entry name" value="WHD_APAF1"/>
</dbReference>
<protein>
    <recommendedName>
        <fullName evidence="8">Apoptotic protease-activating factor 1</fullName>
    </recommendedName>
</protein>
<dbReference type="InterPro" id="IPR001680">
    <property type="entry name" value="WD40_rpt"/>
</dbReference>
<dbReference type="GO" id="GO:0043531">
    <property type="term" value="F:ADP binding"/>
    <property type="evidence" value="ECO:0007669"/>
    <property type="project" value="InterPro"/>
</dbReference>
<dbReference type="FunFam" id="1.10.8.430:FF:000001">
    <property type="entry name" value="Apoptotic protease-activating factor 1"/>
    <property type="match status" value="1"/>
</dbReference>
<dbReference type="FunFam" id="1.10.10.10:FF:000204">
    <property type="entry name" value="Apoptotic protease-activating factor 1"/>
    <property type="match status" value="1"/>
</dbReference>
<dbReference type="InterPro" id="IPR011029">
    <property type="entry name" value="DEATH-like_dom_sf"/>
</dbReference>
<feature type="transmembrane region" description="Helical" evidence="11">
    <location>
        <begin position="2359"/>
        <end position="2383"/>
    </location>
</feature>
<dbReference type="InterPro" id="IPR041452">
    <property type="entry name" value="APAF1_C"/>
</dbReference>
<feature type="region of interest" description="Disordered" evidence="10">
    <location>
        <begin position="2573"/>
        <end position="2603"/>
    </location>
</feature>
<feature type="repeat" description="WD" evidence="9">
    <location>
        <begin position="650"/>
        <end position="691"/>
    </location>
</feature>
<dbReference type="Proteomes" id="UP000618051">
    <property type="component" value="Unassembled WGS sequence"/>
</dbReference>
<dbReference type="FunFam" id="2.130.10.10:FF:000135">
    <property type="entry name" value="Apoptotic protease-activating factor 1"/>
    <property type="match status" value="1"/>
</dbReference>
<feature type="repeat" description="WD" evidence="9">
    <location>
        <begin position="1081"/>
        <end position="1122"/>
    </location>
</feature>
<proteinExistence type="predicted"/>
<dbReference type="Pfam" id="PF00400">
    <property type="entry name" value="WD40"/>
    <property type="match status" value="8"/>
</dbReference>
<dbReference type="Gene3D" id="1.10.533.10">
    <property type="entry name" value="Death Domain, Fas"/>
    <property type="match status" value="1"/>
</dbReference>
<evidence type="ECO:0000256" key="9">
    <source>
        <dbReference type="PROSITE-ProRule" id="PRU00221"/>
    </source>
</evidence>
<keyword evidence="7" id="KW-0067">ATP-binding</keyword>
<keyword evidence="15" id="KW-1185">Reference proteome</keyword>
<name>A0A835NMC6_9PASS</name>
<dbReference type="SUPFAM" id="SSF50998">
    <property type="entry name" value="Quinoprotein alcohol dehydrogenase-like"/>
    <property type="match status" value="1"/>
</dbReference>
<dbReference type="PROSITE" id="PS00678">
    <property type="entry name" value="WD_REPEATS_1"/>
    <property type="match status" value="3"/>
</dbReference>
<dbReference type="Gene3D" id="1.25.40.370">
    <property type="match status" value="1"/>
</dbReference>
<dbReference type="Gene3D" id="3.40.50.300">
    <property type="entry name" value="P-loop containing nucleotide triphosphate hydrolases"/>
    <property type="match status" value="1"/>
</dbReference>
<keyword evidence="4" id="KW-0053">Apoptosis</keyword>
<dbReference type="SUPFAM" id="SSF50978">
    <property type="entry name" value="WD40 repeat-like"/>
    <property type="match status" value="1"/>
</dbReference>
<feature type="repeat" description="WD" evidence="9">
    <location>
        <begin position="1040"/>
        <end position="1080"/>
    </location>
</feature>
<keyword evidence="3 9" id="KW-0853">WD repeat</keyword>
<dbReference type="PANTHER" id="PTHR22845">
    <property type="entry name" value="APOPTOTIC PROTEASE-ACTIVATING FACTOR 1"/>
    <property type="match status" value="1"/>
</dbReference>
<dbReference type="Gene3D" id="2.130.10.10">
    <property type="entry name" value="YVTN repeat-like/Quinoprotein amine dehydrogenase"/>
    <property type="match status" value="2"/>
</dbReference>
<dbReference type="GO" id="GO:0006915">
    <property type="term" value="P:apoptotic process"/>
    <property type="evidence" value="ECO:0007669"/>
    <property type="project" value="UniProtKB-KW"/>
</dbReference>
<dbReference type="InterPro" id="IPR019775">
    <property type="entry name" value="WD40_repeat_CS"/>
</dbReference>
<dbReference type="Gene3D" id="1.10.10.10">
    <property type="entry name" value="Winged helix-like DNA-binding domain superfamily/Winged helix DNA-binding domain"/>
    <property type="match status" value="1"/>
</dbReference>
<evidence type="ECO:0000313" key="14">
    <source>
        <dbReference type="EMBL" id="KAI1239033.1"/>
    </source>
</evidence>
<dbReference type="OrthoDB" id="1357022at2759"/>
<dbReference type="InterPro" id="IPR001315">
    <property type="entry name" value="CARD"/>
</dbReference>
<dbReference type="FunFam" id="3.40.50.300:FF:000502">
    <property type="entry name" value="Apoptotic protease-activating factor 1"/>
    <property type="match status" value="1"/>
</dbReference>
<sequence length="2603" mass="293455">MDVKSRNYLLMNRQALENDIKTSYIMDRMISDEVLTLQEEERVKQQNTRKERAAMLINIILTKDNNSYRSFYNALLHEGYRDLAALLQDGIPAVSSGNRKSSMDGMTSYVKTILCEGGVPQRPVVFVTRPKLVDAIKKKLYCLGSDPGWVTVYGMAGCGKTVLTAEALRDPQLLEDYFPGGVHWISVGKQDKAGLLIKLQNLCSRLEHDSTLSQRPLNIEEAKDRLRLLMLRKYPRSLLVLDDIWDSWVLKAFDNQCQVLITSRDRSVTDAVAGNKYEVHVESGLAHEKGLEILSLFVNMKISELPEQANSLVRECKGSPLVISLIGALLRDFPSRWEYYLRQLQNKQFKRIRKSSSYDYEALDEAMSISVEQLDDNYKDYYKDLSILPKDVKVPTKVLCILWDMETEEVEDILQEFVNKSLLFCDRNGKSFHYYLHDLQLDFLTEKNRNQLQELHKNIVNQYKKYYKLNTPVLSQEDCMYWYNFLAYHMAGAKMQQELRDLMFSLDWIKAKTELVGPAHLIHEYVEYSSILDQKDSTVRENFQEFLSLNGHLLGRQPFPDIIQLGLCQPETSEVYQQAKLHAQRETGTFYLEWINKKSLKNLYRLVVRPHRDAVYHACFSKDRQRIASCGADKTLQVFKAESGERLLEINAHDDEILCCAFSADGEFVATCSSDKKVKVWNSRTGQCKCVYEEHSEQVNCCQFNNKSGQYLLATCSNDTYIKIWDLNKKYCRNTMIGHDNSVNHCRFSPNDEFVASCSTDGTVKLWEARSGNELKSIEIKDFFKNADEQPDDVEVLVKCCSWSRNGKMILVVAKNKLLLFDIETCGLLTEVIVSHHSTIQYCDFCPGDELVAVALSHCSVELWNIESSSKVAYCRGHTSWVHCVTFSPDGSLFLTSSDDQTIRIWETKKVCKSSDAVLKSELDVVFHNGEVMILAIYNQKNLQLINGNTDNVIMQTAAQESPISCCCLSEDLKFAAFGLDSGTIKVLQLSDGKVLNSWKAYRTSVQHCRFTPDCQTLILSAHDSVMQVWNWQLSECVFLRGHKEEIKDFRLLENSKILSWSFDGTVKVWDITTGNPEKDFACHGGAVLSCAVSPDGSKFSSASADKTAKIWSFESSSVLHELKDHEACVRCCTFSPNNKLLATGDDKGEIRIWDVLTGALLHFCSTVTVDEGEPTHGGWVTDLSFSPDSKMLVSSGGYLKWWNVTTGESLQTFYTNGTNLKSIHVSPNFSIYVTVDSLGILYNIAGRLLALIFKKPLNPEWQQITENSASTDSMAVPRSGKSSLGLYFPLIGHQLSDCIMPGLDFWLGNKYPQSRTGRNISPHFFFVYVAGCIAGASWRCRFPFMHLEHSPPERQGPWAMSLLSLSCLFSRTVVAGCTQACNEEKCDCLVHRSKIIHQFHKIYIQCELWPQDHCQKPTMEPGLIPPLLKAQLFTLQNDAKAPTRSTSLILRGIFHRQRETRMDKPSKLDSLHGTVCSACTDCPALHPYHPKACGHHFAPPEKWNKMTSQAFSLLLLLRLNIIPLLPMHFQHTRNLNEKSPQTKKGKRSSVLHKYTSWYYTNTPQTLKKLKHFKEKNSKRRNQRKHCGRVTRENCMKNKVQQSRVDSQESFVRMDLSALRQMQTYRRVTIAVHGSSSRGTPVLARPPPEPGTALGCSVLPRQHRERLQHGCDAFKGTKGPCWTCILPLADAVQVAVCAVWQEKPPSASQKVGKLKVSSGSAKEIPWRDQVFAKQPSFACLTHASQSSFWQKSPRTISFWPHLQRNGVMPSFKAPLKQLLWNEELEQHTVDKDDNNAPGRVAGYYLTEFLENDNYITSILGKRGEKKERKTQSANLSPLWPGLHSLLLCASSVMHTANVFPTEQTGKIFGADLSSLQKKNNQTRLHFCQHKIQSYKSSYILQLVPMPCRLKPLIKVSRRAPPIRVIERIVGSLGRSPCAAQSALPERLSFGPTSEILAARQSKEHQEYQSCLYFDAVAAMKLLHTADPQCSTHNADQPRGRSTWCNTAPSENVSSNLFISCQEEMGYTVSLNIPLHSSCPLNSFQPEFKDVQSSEHMLLEQRTNTTDSILKKPFDYKMENLLFLAAICQTPIERLTLNYYSEAFSDLEEGSRCVRGSSRLLCPGLADWKPPEEPAHLQRYALNLVQQLPIVPQNAAVFNEQSIILKSTKDPSPFKAASSRESTVGWQAPSATSAMLYTKSEGEMQTFKKGWEVVITCSHMKVKISMSCPGGTDWHFKEPSDIGDCLSELSSPLCPQSPQRTQVGVQFDAKPLSSTLFFPPKEPVQASVQECLQPGSAGILHQLTLTENDPWMEFSSSLCHHPHFSPILSGLDFLSILLTTLFAITLVLPDPPSSPAHSLSNYFTLPYMIISVWIELLLSLPALMRLSCLYAMDMSSASDFERKAAEVIASIFVNTLLHALCKEAELRRSVPRRCERIRRNLQLLSNTVLNKCLLSLPHCSMDHQVCSHVHSACDCHTSGKTPGHHQRYLHLPPSASAKAACNPSWAKPTDQHREGSTTHCGAKLCKPSCSHGLYTKREWTKTRGTELKAPLSGAAGGAPDTPRHDTALCTHGPARPGQEMDGLRHFSDTTAGDDTKATDCTSME</sequence>
<gene>
    <name evidence="13" type="ORF">IHE44_000885</name>
    <name evidence="14" type="ORF">IHE44_0012137</name>
</gene>
<evidence type="ECO:0000256" key="11">
    <source>
        <dbReference type="SAM" id="Phobius"/>
    </source>
</evidence>
<reference evidence="14" key="3">
    <citation type="submission" date="2022-01" db="EMBL/GenBank/DDBJ databases">
        <authorList>
            <person name="Rubenstein D.R."/>
        </authorList>
    </citation>
    <scope>NUCLEOTIDE SEQUENCE</scope>
    <source>
        <strain evidence="14">SS15</strain>
        <tissue evidence="14">Liver</tissue>
    </source>
</reference>
<evidence type="ECO:0000256" key="2">
    <source>
        <dbReference type="ARBA" id="ARBA00022490"/>
    </source>
</evidence>
<dbReference type="InterPro" id="IPR002182">
    <property type="entry name" value="NB-ARC"/>
</dbReference>
<keyword evidence="11" id="KW-0812">Transmembrane</keyword>
<dbReference type="Pfam" id="PF00931">
    <property type="entry name" value="NB-ARC"/>
    <property type="match status" value="1"/>
</dbReference>
<dbReference type="GO" id="GO:0005524">
    <property type="term" value="F:ATP binding"/>
    <property type="evidence" value="ECO:0007669"/>
    <property type="project" value="UniProtKB-KW"/>
</dbReference>
<feature type="repeat" description="WD" evidence="9">
    <location>
        <begin position="736"/>
        <end position="777"/>
    </location>
</feature>
<keyword evidence="5" id="KW-0677">Repeat</keyword>
<reference evidence="13" key="1">
    <citation type="submission" date="2020-10" db="EMBL/GenBank/DDBJ databases">
        <title>Feather gene expression reveals the developmental basis of iridescence in African starlings.</title>
        <authorList>
            <person name="Rubenstein D.R."/>
        </authorList>
    </citation>
    <scope>NUCLEOTIDE SEQUENCE</scope>
    <source>
        <strain evidence="13">SS15</strain>
        <tissue evidence="13">Liver</tissue>
    </source>
</reference>
<evidence type="ECO:0000259" key="12">
    <source>
        <dbReference type="PROSITE" id="PS50209"/>
    </source>
</evidence>
<dbReference type="PRINTS" id="PR00320">
    <property type="entry name" value="GPROTEINBRPT"/>
</dbReference>
<dbReference type="GO" id="GO:0005829">
    <property type="term" value="C:cytosol"/>
    <property type="evidence" value="ECO:0007669"/>
    <property type="project" value="UniProtKB-ARBA"/>
</dbReference>
<feature type="repeat" description="WD" evidence="9">
    <location>
        <begin position="1123"/>
        <end position="1164"/>
    </location>
</feature>
<keyword evidence="11" id="KW-0472">Membrane</keyword>
<feature type="compositionally biased region" description="Basic and acidic residues" evidence="10">
    <location>
        <begin position="2580"/>
        <end position="2596"/>
    </location>
</feature>
<dbReference type="FunFam" id="1.10.533.10:FF:000081">
    <property type="entry name" value="Apoptotic protease-activating factor 1"/>
    <property type="match status" value="1"/>
</dbReference>
<evidence type="ECO:0000256" key="7">
    <source>
        <dbReference type="ARBA" id="ARBA00022840"/>
    </source>
</evidence>
<feature type="repeat" description="WD" evidence="9">
    <location>
        <begin position="875"/>
        <end position="907"/>
    </location>
</feature>
<organism evidence="13">
    <name type="scientific">Lamprotornis superbus</name>
    <dbReference type="NCBI Taxonomy" id="245042"/>
    <lineage>
        <taxon>Eukaryota</taxon>
        <taxon>Metazoa</taxon>
        <taxon>Chordata</taxon>
        <taxon>Craniata</taxon>
        <taxon>Vertebrata</taxon>
        <taxon>Euteleostomi</taxon>
        <taxon>Archelosauria</taxon>
        <taxon>Archosauria</taxon>
        <taxon>Dinosauria</taxon>
        <taxon>Saurischia</taxon>
        <taxon>Theropoda</taxon>
        <taxon>Coelurosauria</taxon>
        <taxon>Aves</taxon>
        <taxon>Neognathae</taxon>
        <taxon>Neoaves</taxon>
        <taxon>Telluraves</taxon>
        <taxon>Australaves</taxon>
        <taxon>Passeriformes</taxon>
        <taxon>Sturnidae</taxon>
        <taxon>Lamprotornis</taxon>
    </lineage>
</organism>
<reference evidence="14 15" key="2">
    <citation type="journal article" date="2021" name="J. Hered.">
        <title>Feather Gene Expression Elucidates the Developmental Basis of Plumage Iridescence in African Starlings.</title>
        <authorList>
            <person name="Rubenstein D.R."/>
            <person name="Corvelo A."/>
            <person name="MacManes M.D."/>
            <person name="Maia R."/>
            <person name="Narzisi G."/>
            <person name="Rousaki A."/>
            <person name="Vandenabeele P."/>
            <person name="Shawkey M.D."/>
            <person name="Solomon J."/>
        </authorList>
    </citation>
    <scope>NUCLEOTIDE SEQUENCE [LARGE SCALE GENOMIC DNA]</scope>
    <source>
        <strain evidence="14">SS15</strain>
    </source>
</reference>
<dbReference type="SUPFAM" id="SSF47986">
    <property type="entry name" value="DEATH domain"/>
    <property type="match status" value="1"/>
</dbReference>
<dbReference type="FunFam" id="2.130.10.10:FF:000196">
    <property type="entry name" value="Apoptotic protease-activating factor 1"/>
    <property type="match status" value="1"/>
</dbReference>
<dbReference type="SMART" id="SM00320">
    <property type="entry name" value="WD40"/>
    <property type="match status" value="13"/>
</dbReference>
<dbReference type="Pfam" id="PF17908">
    <property type="entry name" value="APAF1_C"/>
    <property type="match status" value="1"/>
</dbReference>
<dbReference type="InterPro" id="IPR027417">
    <property type="entry name" value="P-loop_NTPase"/>
</dbReference>
<dbReference type="EMBL" id="JADDUC010000109">
    <property type="protein sequence ID" value="KAG0118528.1"/>
    <property type="molecule type" value="Genomic_DNA"/>
</dbReference>
<dbReference type="InterPro" id="IPR036388">
    <property type="entry name" value="WH-like_DNA-bd_sf"/>
</dbReference>
<feature type="domain" description="CARD" evidence="12">
    <location>
        <begin position="1"/>
        <end position="90"/>
    </location>
</feature>
<feature type="transmembrane region" description="Helical" evidence="11">
    <location>
        <begin position="2326"/>
        <end position="2347"/>
    </location>
</feature>
<feature type="repeat" description="WD" evidence="9">
    <location>
        <begin position="692"/>
        <end position="735"/>
    </location>
</feature>
<dbReference type="SUPFAM" id="SSF52540">
    <property type="entry name" value="P-loop containing nucleoside triphosphate hydrolases"/>
    <property type="match status" value="1"/>
</dbReference>
<dbReference type="PRINTS" id="PR00364">
    <property type="entry name" value="DISEASERSIST"/>
</dbReference>
<dbReference type="InterPro" id="IPR042197">
    <property type="entry name" value="Apaf_helical"/>
</dbReference>
<dbReference type="PROSITE" id="PS50082">
    <property type="entry name" value="WD_REPEATS_2"/>
    <property type="match status" value="8"/>
</dbReference>
<dbReference type="PROSITE" id="PS50209">
    <property type="entry name" value="CARD"/>
    <property type="match status" value="1"/>
</dbReference>
<dbReference type="Gene3D" id="1.10.8.430">
    <property type="entry name" value="Helical domain of apoptotic protease-activating factors"/>
    <property type="match status" value="1"/>
</dbReference>
<feature type="repeat" description="WD" evidence="9">
    <location>
        <begin position="608"/>
        <end position="649"/>
    </location>
</feature>
<evidence type="ECO:0000313" key="15">
    <source>
        <dbReference type="Proteomes" id="UP000618051"/>
    </source>
</evidence>
<dbReference type="Pfam" id="PF21296">
    <property type="entry name" value="WHD_APAF1"/>
    <property type="match status" value="1"/>
</dbReference>